<dbReference type="Proteomes" id="UP001215151">
    <property type="component" value="Unassembled WGS sequence"/>
</dbReference>
<accession>A0AAD7TUG8</accession>
<proteinExistence type="predicted"/>
<protein>
    <recommendedName>
        <fullName evidence="3">DUF302 domain-containing protein</fullName>
    </recommendedName>
</protein>
<dbReference type="EMBL" id="JAPEVG010000149">
    <property type="protein sequence ID" value="KAJ8480966.1"/>
    <property type="molecule type" value="Genomic_DNA"/>
</dbReference>
<sequence length="164" mass="18367">MAKSRSIVNYSCKRISYHTPLSFGEVRARLDRALNKSEASAQVSKVLYETKNKAEFLGELVHHPWVRTYTESPDAPQAVVYTFGNPFFGQSVLRRAMWMGLHVPEKLLLLEDVDGNGTTIIYDEPADIIPVPAVEGQTVDEDLFKFIVGVGEKIQKLVESLVAE</sequence>
<keyword evidence="2" id="KW-1185">Reference proteome</keyword>
<evidence type="ECO:0008006" key="3">
    <source>
        <dbReference type="Google" id="ProtNLM"/>
    </source>
</evidence>
<dbReference type="SUPFAM" id="SSF103247">
    <property type="entry name" value="TT1751-like"/>
    <property type="match status" value="1"/>
</dbReference>
<evidence type="ECO:0000313" key="1">
    <source>
        <dbReference type="EMBL" id="KAJ8480966.1"/>
    </source>
</evidence>
<reference evidence="1" key="1">
    <citation type="submission" date="2022-11" db="EMBL/GenBank/DDBJ databases">
        <title>Genome Sequence of Cubamyces cubensis.</title>
        <authorList>
            <person name="Buettner E."/>
        </authorList>
    </citation>
    <scope>NUCLEOTIDE SEQUENCE</scope>
    <source>
        <strain evidence="1">MPL-01</strain>
    </source>
</reference>
<dbReference type="InterPro" id="IPR035923">
    <property type="entry name" value="TT1751-like_sf"/>
</dbReference>
<name>A0AAD7TUG8_9APHY</name>
<dbReference type="AlphaFoldDB" id="A0AAD7TUG8"/>
<gene>
    <name evidence="1" type="ORF">ONZ51_g6315</name>
</gene>
<comment type="caution">
    <text evidence="1">The sequence shown here is derived from an EMBL/GenBank/DDBJ whole genome shotgun (WGS) entry which is preliminary data.</text>
</comment>
<organism evidence="1 2">
    <name type="scientific">Trametes cubensis</name>
    <dbReference type="NCBI Taxonomy" id="1111947"/>
    <lineage>
        <taxon>Eukaryota</taxon>
        <taxon>Fungi</taxon>
        <taxon>Dikarya</taxon>
        <taxon>Basidiomycota</taxon>
        <taxon>Agaricomycotina</taxon>
        <taxon>Agaricomycetes</taxon>
        <taxon>Polyporales</taxon>
        <taxon>Polyporaceae</taxon>
        <taxon>Trametes</taxon>
    </lineage>
</organism>
<evidence type="ECO:0000313" key="2">
    <source>
        <dbReference type="Proteomes" id="UP001215151"/>
    </source>
</evidence>